<evidence type="ECO:0000256" key="1">
    <source>
        <dbReference type="SAM" id="MobiDB-lite"/>
    </source>
</evidence>
<evidence type="ECO:0000313" key="3">
    <source>
        <dbReference type="Proteomes" id="UP000460435"/>
    </source>
</evidence>
<proteinExistence type="predicted"/>
<name>A0A7K3M8A4_9ACTN</name>
<gene>
    <name evidence="2" type="ORF">F7O44_21135</name>
</gene>
<comment type="caution">
    <text evidence="2">The sequence shown here is derived from an EMBL/GenBank/DDBJ whole genome shotgun (WGS) entry which is preliminary data.</text>
</comment>
<accession>A0A7K3M8A4</accession>
<evidence type="ECO:0000313" key="2">
    <source>
        <dbReference type="EMBL" id="NDL59579.1"/>
    </source>
</evidence>
<dbReference type="Proteomes" id="UP000460435">
    <property type="component" value="Unassembled WGS sequence"/>
</dbReference>
<protein>
    <submittedName>
        <fullName evidence="2">Uncharacterized protein</fullName>
    </submittedName>
</protein>
<sequence>MPPRPRDATGAHVELVEDLIQQVTTRLLDPLAILLDDDAITGICERTRIDAEVWAAQLLGGDEHRATETATRLIAALFADDQVFDPQPRWWATPFGRAVLHSIGHPAREHVTFAAAGAMLGISRQGVHDLLTRDKLQRHPDGGVTTASIRARSIQRNPPHAKPAPASRSSTCPSP</sequence>
<dbReference type="EMBL" id="WLZY01000008">
    <property type="protein sequence ID" value="NDL59579.1"/>
    <property type="molecule type" value="Genomic_DNA"/>
</dbReference>
<organism evidence="2 3">
    <name type="scientific">Phytoactinopolyspora mesophila</name>
    <dbReference type="NCBI Taxonomy" id="2650750"/>
    <lineage>
        <taxon>Bacteria</taxon>
        <taxon>Bacillati</taxon>
        <taxon>Actinomycetota</taxon>
        <taxon>Actinomycetes</taxon>
        <taxon>Jiangellales</taxon>
        <taxon>Jiangellaceae</taxon>
        <taxon>Phytoactinopolyspora</taxon>
    </lineage>
</organism>
<dbReference type="AlphaFoldDB" id="A0A7K3M8A4"/>
<feature type="region of interest" description="Disordered" evidence="1">
    <location>
        <begin position="136"/>
        <end position="175"/>
    </location>
</feature>
<reference evidence="2 3" key="1">
    <citation type="submission" date="2019-11" db="EMBL/GenBank/DDBJ databases">
        <authorList>
            <person name="Li X.-J."/>
            <person name="Feng X.-M."/>
        </authorList>
    </citation>
    <scope>NUCLEOTIDE SEQUENCE [LARGE SCALE GENOMIC DNA]</scope>
    <source>
        <strain evidence="2 3">XMNu-373</strain>
    </source>
</reference>
<keyword evidence="3" id="KW-1185">Reference proteome</keyword>